<dbReference type="AlphaFoldDB" id="A0AA86R5P7"/>
<keyword evidence="1" id="KW-0812">Transmembrane</keyword>
<sequence>MLFFQLAFQICIDKEHGITKSCNEHGKCENDVCVCETGYDMLAGPLCTVCAAGYQLSTDSVNRCVNVAACMTNKVLGDVPECYGHGFCSTKDAYAAEPAWFCRCVGHFVNEQTLGKNLNCSACPRKYLITEDQKKCIPAECQSSSTKTSAVECGNYGRCLDISTGNAVIDIAIQEIEKLIEEYLHIEIPDPGCLCRTSHMNAMCTACDPGYKITVVESNNKCYENQCFNYDEKHEPLSEECNGKTQDGAQRGVCALDSFNKVYQCKCNGNFNKLTACKTCINHYSIESECRECEPGYDATTNCFQCTFGRSEADQCKSCLIGYDPAKDCKACLGGKDPLTRCTQCVAGQSEVDGKCVPANKAGSQTAIIVVCVILGIILVIGGIALALYLMRRKRAVVIDLDEEMAINNNEQ</sequence>
<keyword evidence="1" id="KW-1133">Transmembrane helix</keyword>
<keyword evidence="4" id="KW-1185">Reference proteome</keyword>
<evidence type="ECO:0000313" key="4">
    <source>
        <dbReference type="Proteomes" id="UP001642409"/>
    </source>
</evidence>
<dbReference type="EMBL" id="CAXDID020000123">
    <property type="protein sequence ID" value="CAL6032518.1"/>
    <property type="molecule type" value="Genomic_DNA"/>
</dbReference>
<evidence type="ECO:0000256" key="1">
    <source>
        <dbReference type="SAM" id="Phobius"/>
    </source>
</evidence>
<protein>
    <submittedName>
        <fullName evidence="2">Cysteine-rich membrane protein 2</fullName>
    </submittedName>
    <submittedName>
        <fullName evidence="3">Cysteine-rich_membrane protein 2</fullName>
    </submittedName>
</protein>
<evidence type="ECO:0000313" key="2">
    <source>
        <dbReference type="EMBL" id="CAI9966437.1"/>
    </source>
</evidence>
<feature type="transmembrane region" description="Helical" evidence="1">
    <location>
        <begin position="367"/>
        <end position="390"/>
    </location>
</feature>
<evidence type="ECO:0000313" key="3">
    <source>
        <dbReference type="EMBL" id="CAL6032518.1"/>
    </source>
</evidence>
<accession>A0AA86R5P7</accession>
<comment type="caution">
    <text evidence="2">The sequence shown here is derived from an EMBL/GenBank/DDBJ whole genome shotgun (WGS) entry which is preliminary data.</text>
</comment>
<dbReference type="EMBL" id="CATOUU010001007">
    <property type="protein sequence ID" value="CAI9966437.1"/>
    <property type="molecule type" value="Genomic_DNA"/>
</dbReference>
<reference evidence="2" key="1">
    <citation type="submission" date="2023-06" db="EMBL/GenBank/DDBJ databases">
        <authorList>
            <person name="Kurt Z."/>
        </authorList>
    </citation>
    <scope>NUCLEOTIDE SEQUENCE</scope>
</reference>
<name>A0AA86R5P7_9EUKA</name>
<dbReference type="Proteomes" id="UP001642409">
    <property type="component" value="Unassembled WGS sequence"/>
</dbReference>
<proteinExistence type="predicted"/>
<gene>
    <name evidence="3" type="ORF">HINF_LOCUS34522</name>
    <name evidence="2" type="ORF">HINF_LOCUS54082</name>
</gene>
<organism evidence="2">
    <name type="scientific">Hexamita inflata</name>
    <dbReference type="NCBI Taxonomy" id="28002"/>
    <lineage>
        <taxon>Eukaryota</taxon>
        <taxon>Metamonada</taxon>
        <taxon>Diplomonadida</taxon>
        <taxon>Hexamitidae</taxon>
        <taxon>Hexamitinae</taxon>
        <taxon>Hexamita</taxon>
    </lineage>
</organism>
<keyword evidence="1" id="KW-0472">Membrane</keyword>
<reference evidence="3 4" key="2">
    <citation type="submission" date="2024-07" db="EMBL/GenBank/DDBJ databases">
        <authorList>
            <person name="Akdeniz Z."/>
        </authorList>
    </citation>
    <scope>NUCLEOTIDE SEQUENCE [LARGE SCALE GENOMIC DNA]</scope>
</reference>